<name>A0A1D6M6N0_MAIZE</name>
<reference evidence="1" key="1">
    <citation type="submission" date="2015-12" db="EMBL/GenBank/DDBJ databases">
        <title>Update maize B73 reference genome by single molecule sequencing technologies.</title>
        <authorList>
            <consortium name="Maize Genome Sequencing Project"/>
            <person name="Ware D."/>
        </authorList>
    </citation>
    <scope>NUCLEOTIDE SEQUENCE</scope>
    <source>
        <tissue evidence="1">Seedling</tissue>
    </source>
</reference>
<evidence type="ECO:0000313" key="1">
    <source>
        <dbReference type="EMBL" id="AQK86733.1"/>
    </source>
</evidence>
<proteinExistence type="predicted"/>
<dbReference type="EMBL" id="CM000782">
    <property type="protein sequence ID" value="AQK86733.1"/>
    <property type="molecule type" value="Genomic_DNA"/>
</dbReference>
<dbReference type="InParanoid" id="A0A1D6M6N0"/>
<dbReference type="AlphaFoldDB" id="A0A1D6M6N0"/>
<dbReference type="SMR" id="A0A1D6M6N0"/>
<sequence>MGGSHDVNGVWKAAEIALQCTEQASAQRPTMADVVALLLECLDLEKGAEGRAGAAAAWGNNAAHGSFCYDDGDSGATASLAHSAHVVAKNQSTDDGSQSSAFEMEHVRFGMMATGPATR</sequence>
<gene>
    <name evidence="1" type="ORF">ZEAMMB73_Zm00001d038488</name>
</gene>
<organism evidence="1">
    <name type="scientific">Zea mays</name>
    <name type="common">Maize</name>
    <dbReference type="NCBI Taxonomy" id="4577"/>
    <lineage>
        <taxon>Eukaryota</taxon>
        <taxon>Viridiplantae</taxon>
        <taxon>Streptophyta</taxon>
        <taxon>Embryophyta</taxon>
        <taxon>Tracheophyta</taxon>
        <taxon>Spermatophyta</taxon>
        <taxon>Magnoliopsida</taxon>
        <taxon>Liliopsida</taxon>
        <taxon>Poales</taxon>
        <taxon>Poaceae</taxon>
        <taxon>PACMAD clade</taxon>
        <taxon>Panicoideae</taxon>
        <taxon>Andropogonodae</taxon>
        <taxon>Andropogoneae</taxon>
        <taxon>Tripsacinae</taxon>
        <taxon>Zea</taxon>
    </lineage>
</organism>
<accession>A0A1D6M6N0</accession>
<protein>
    <submittedName>
        <fullName evidence="1">Uncharacterized protein</fullName>
    </submittedName>
</protein>